<evidence type="ECO:0000256" key="2">
    <source>
        <dbReference type="SAM" id="MobiDB-lite"/>
    </source>
</evidence>
<feature type="region of interest" description="Disordered" evidence="2">
    <location>
        <begin position="1"/>
        <end position="46"/>
    </location>
</feature>
<evidence type="ECO:0000313" key="3">
    <source>
        <dbReference type="EMBL" id="KAF2785782.1"/>
    </source>
</evidence>
<feature type="coiled-coil region" evidence="1">
    <location>
        <begin position="168"/>
        <end position="202"/>
    </location>
</feature>
<sequence length="278" mass="30977">MARNNYISSSREGIANSSINDPPNDPIDSTQFCRAQPSKSTHAMPYGSSLADDEIQGDNFGIKENIGNQHVPTALQSAAEFAPKPKLKGPHTHSSWSAKEETILAKATESRMSWEETMELLPNKTQMAASDRVRLLKKTGVLRIPAGQQRFRESNFKHTNPGVIHDILKDAEDAQDAADLEKEASQANINKLRAEAEAAARRAPTKVPVHWSHEDDLYLLREWFNMRDEGDIAKGLPGKSVKMCRERRIYLTKGDKTDGSCKPTPVYLQVLLEQSAKK</sequence>
<gene>
    <name evidence="3" type="ORF">K505DRAFT_344368</name>
</gene>
<keyword evidence="4" id="KW-1185">Reference proteome</keyword>
<dbReference type="Proteomes" id="UP000799757">
    <property type="component" value="Unassembled WGS sequence"/>
</dbReference>
<dbReference type="CDD" id="cd00167">
    <property type="entry name" value="SANT"/>
    <property type="match status" value="1"/>
</dbReference>
<name>A0A6A6WNV7_9PLEO</name>
<dbReference type="AlphaFoldDB" id="A0A6A6WNV7"/>
<dbReference type="EMBL" id="MU002677">
    <property type="protein sequence ID" value="KAF2785782.1"/>
    <property type="molecule type" value="Genomic_DNA"/>
</dbReference>
<feature type="compositionally biased region" description="Polar residues" evidence="2">
    <location>
        <begin position="1"/>
        <end position="41"/>
    </location>
</feature>
<accession>A0A6A6WNV7</accession>
<keyword evidence="1" id="KW-0175">Coiled coil</keyword>
<dbReference type="InterPro" id="IPR001005">
    <property type="entry name" value="SANT/Myb"/>
</dbReference>
<evidence type="ECO:0000313" key="4">
    <source>
        <dbReference type="Proteomes" id="UP000799757"/>
    </source>
</evidence>
<evidence type="ECO:0000256" key="1">
    <source>
        <dbReference type="SAM" id="Coils"/>
    </source>
</evidence>
<reference evidence="3" key="1">
    <citation type="journal article" date="2020" name="Stud. Mycol.">
        <title>101 Dothideomycetes genomes: a test case for predicting lifestyles and emergence of pathogens.</title>
        <authorList>
            <person name="Haridas S."/>
            <person name="Albert R."/>
            <person name="Binder M."/>
            <person name="Bloem J."/>
            <person name="Labutti K."/>
            <person name="Salamov A."/>
            <person name="Andreopoulos B."/>
            <person name="Baker S."/>
            <person name="Barry K."/>
            <person name="Bills G."/>
            <person name="Bluhm B."/>
            <person name="Cannon C."/>
            <person name="Castanera R."/>
            <person name="Culley D."/>
            <person name="Daum C."/>
            <person name="Ezra D."/>
            <person name="Gonzalez J."/>
            <person name="Henrissat B."/>
            <person name="Kuo A."/>
            <person name="Liang C."/>
            <person name="Lipzen A."/>
            <person name="Lutzoni F."/>
            <person name="Magnuson J."/>
            <person name="Mondo S."/>
            <person name="Nolan M."/>
            <person name="Ohm R."/>
            <person name="Pangilinan J."/>
            <person name="Park H.-J."/>
            <person name="Ramirez L."/>
            <person name="Alfaro M."/>
            <person name="Sun H."/>
            <person name="Tritt A."/>
            <person name="Yoshinaga Y."/>
            <person name="Zwiers L.-H."/>
            <person name="Turgeon B."/>
            <person name="Goodwin S."/>
            <person name="Spatafora J."/>
            <person name="Crous P."/>
            <person name="Grigoriev I."/>
        </authorList>
    </citation>
    <scope>NUCLEOTIDE SEQUENCE</scope>
    <source>
        <strain evidence="3">CBS 109.77</strain>
    </source>
</reference>
<proteinExistence type="predicted"/>
<organism evidence="3 4">
    <name type="scientific">Melanomma pulvis-pyrius CBS 109.77</name>
    <dbReference type="NCBI Taxonomy" id="1314802"/>
    <lineage>
        <taxon>Eukaryota</taxon>
        <taxon>Fungi</taxon>
        <taxon>Dikarya</taxon>
        <taxon>Ascomycota</taxon>
        <taxon>Pezizomycotina</taxon>
        <taxon>Dothideomycetes</taxon>
        <taxon>Pleosporomycetidae</taxon>
        <taxon>Pleosporales</taxon>
        <taxon>Melanommataceae</taxon>
        <taxon>Melanomma</taxon>
    </lineage>
</organism>
<protein>
    <submittedName>
        <fullName evidence="3">Uncharacterized protein</fullName>
    </submittedName>
</protein>